<keyword evidence="1" id="KW-1185">Reference proteome</keyword>
<protein>
    <submittedName>
        <fullName evidence="2">Uncharacterized protein LOC125177735</fullName>
    </submittedName>
</protein>
<dbReference type="RefSeq" id="XP_047736003.1">
    <property type="nucleotide sequence ID" value="XM_047880047.1"/>
</dbReference>
<evidence type="ECO:0000313" key="1">
    <source>
        <dbReference type="Proteomes" id="UP000694843"/>
    </source>
</evidence>
<dbReference type="AlphaFoldDB" id="A0A979FGE9"/>
<accession>A0A979FGE9</accession>
<gene>
    <name evidence="2" type="primary">LOC125177735</name>
</gene>
<dbReference type="OrthoDB" id="6609483at2759"/>
<evidence type="ECO:0000313" key="2">
    <source>
        <dbReference type="RefSeq" id="XP_047736003.1"/>
    </source>
</evidence>
<dbReference type="Proteomes" id="UP000694843">
    <property type="component" value="Unplaced"/>
</dbReference>
<sequence length="139" mass="15720">MLFLSSDFKQEGTTEMNVDKNAKEISLIKAIVLENNLLLKQMVKKDAVVFEPRTFVKPATTQDELQALTSRSDLIPILVACKESTLNRSATSMLKMLLTRDLALKYTMTGLGLRRQRAKIKFENSPACIAIDRKKFQPN</sequence>
<dbReference type="KEGG" id="hazt:125177735"/>
<organism evidence="1 2">
    <name type="scientific">Hyalella azteca</name>
    <name type="common">Amphipod</name>
    <dbReference type="NCBI Taxonomy" id="294128"/>
    <lineage>
        <taxon>Eukaryota</taxon>
        <taxon>Metazoa</taxon>
        <taxon>Ecdysozoa</taxon>
        <taxon>Arthropoda</taxon>
        <taxon>Crustacea</taxon>
        <taxon>Multicrustacea</taxon>
        <taxon>Malacostraca</taxon>
        <taxon>Eumalacostraca</taxon>
        <taxon>Peracarida</taxon>
        <taxon>Amphipoda</taxon>
        <taxon>Senticaudata</taxon>
        <taxon>Talitrida</taxon>
        <taxon>Talitroidea</taxon>
        <taxon>Hyalellidae</taxon>
        <taxon>Hyalella</taxon>
    </lineage>
</organism>
<name>A0A979FGE9_HYAAZ</name>
<proteinExistence type="predicted"/>
<reference evidence="2" key="1">
    <citation type="submission" date="2025-08" db="UniProtKB">
        <authorList>
            <consortium name="RefSeq"/>
        </authorList>
    </citation>
    <scope>IDENTIFICATION</scope>
    <source>
        <tissue evidence="2">Whole organism</tissue>
    </source>
</reference>
<dbReference type="GeneID" id="125177735"/>